<evidence type="ECO:0000259" key="1">
    <source>
        <dbReference type="Pfam" id="PF10074"/>
    </source>
</evidence>
<evidence type="ECO:0000313" key="3">
    <source>
        <dbReference type="Proteomes" id="UP000319931"/>
    </source>
</evidence>
<dbReference type="Proteomes" id="UP000319931">
    <property type="component" value="Unassembled WGS sequence"/>
</dbReference>
<protein>
    <submittedName>
        <fullName evidence="2">DUF2285 domain-containing protein</fullName>
    </submittedName>
</protein>
<organism evidence="2 3">
    <name type="scientific">Sphingomonas glacialis</name>
    <dbReference type="NCBI Taxonomy" id="658225"/>
    <lineage>
        <taxon>Bacteria</taxon>
        <taxon>Pseudomonadati</taxon>
        <taxon>Pseudomonadota</taxon>
        <taxon>Alphaproteobacteria</taxon>
        <taxon>Sphingomonadales</taxon>
        <taxon>Sphingomonadaceae</taxon>
        <taxon>Sphingomonas</taxon>
    </lineage>
</organism>
<accession>A0A502G5T8</accession>
<evidence type="ECO:0000313" key="2">
    <source>
        <dbReference type="EMBL" id="TPG56566.1"/>
    </source>
</evidence>
<dbReference type="EMBL" id="RCZC01000001">
    <property type="protein sequence ID" value="TPG56566.1"/>
    <property type="molecule type" value="Genomic_DNA"/>
</dbReference>
<dbReference type="OrthoDB" id="9800831at2"/>
<keyword evidence="3" id="KW-1185">Reference proteome</keyword>
<gene>
    <name evidence="2" type="ORF">EAH76_03270</name>
</gene>
<reference evidence="2 3" key="1">
    <citation type="journal article" date="2019" name="Environ. Microbiol.">
        <title>Species interactions and distinct microbial communities in high Arctic permafrost affected cryosols are associated with the CH4 and CO2 gas fluxes.</title>
        <authorList>
            <person name="Altshuler I."/>
            <person name="Hamel J."/>
            <person name="Turney S."/>
            <person name="Magnuson E."/>
            <person name="Levesque R."/>
            <person name="Greer C."/>
            <person name="Whyte L.G."/>
        </authorList>
    </citation>
    <scope>NUCLEOTIDE SEQUENCE [LARGE SCALE GENOMIC DNA]</scope>
    <source>
        <strain evidence="2 3">E6.1</strain>
    </source>
</reference>
<comment type="caution">
    <text evidence="2">The sequence shown here is derived from an EMBL/GenBank/DDBJ whole genome shotgun (WGS) entry which is preliminary data.</text>
</comment>
<dbReference type="Pfam" id="PF10074">
    <property type="entry name" value="RovC_DNA-bd"/>
    <property type="match status" value="1"/>
</dbReference>
<name>A0A502G5T8_9SPHN</name>
<feature type="domain" description="T6SS Transcription factor RovC-like DNA binding" evidence="1">
    <location>
        <begin position="77"/>
        <end position="169"/>
    </location>
</feature>
<dbReference type="RefSeq" id="WP_140848048.1">
    <property type="nucleotide sequence ID" value="NZ_RCZC01000001.1"/>
</dbReference>
<proteinExistence type="predicted"/>
<dbReference type="AlphaFoldDB" id="A0A502G5T8"/>
<dbReference type="InterPro" id="IPR018754">
    <property type="entry name" value="RovC-like_DNA-bd"/>
</dbReference>
<sequence>MLEVRVTPAAGSDPEAIDLARLLRWATIVRGGGREHVALSDGWHHIRLDVVDGSLVEEGPARLEYLLSGMTRVDAHILTLRRMLELWRTGRFSRRLHPPEPGLARRLEALRVGDAVAAGASYREMAGALYGEDLVRSEWRGRSDFLLSRVRRRAEEAARMAAGGWRALLVDGAGPHGDRASGRGHA</sequence>